<gene>
    <name evidence="1" type="ORF">TNCT_366181</name>
</gene>
<comment type="caution">
    <text evidence="1">The sequence shown here is derived from an EMBL/GenBank/DDBJ whole genome shotgun (WGS) entry which is preliminary data.</text>
</comment>
<dbReference type="AlphaFoldDB" id="A0A8X6KSE1"/>
<protein>
    <submittedName>
        <fullName evidence="1">Uncharacterized protein</fullName>
    </submittedName>
</protein>
<proteinExistence type="predicted"/>
<sequence>MDYFQSPQGHQKWNKICRLYIPLCNNMHRKQRLFFQSVFNLSRKAWAQRNSHLQIDIRGHSKTTECHGPRRKAIQNLSSNKMVTGKAHRFRIYIKFPCKKKSFNFLFHRDTSAVLTFDSTFPHWSS</sequence>
<dbReference type="Proteomes" id="UP000887116">
    <property type="component" value="Unassembled WGS sequence"/>
</dbReference>
<name>A0A8X6KSE1_TRICU</name>
<organism evidence="1 2">
    <name type="scientific">Trichonephila clavata</name>
    <name type="common">Joro spider</name>
    <name type="synonym">Nephila clavata</name>
    <dbReference type="NCBI Taxonomy" id="2740835"/>
    <lineage>
        <taxon>Eukaryota</taxon>
        <taxon>Metazoa</taxon>
        <taxon>Ecdysozoa</taxon>
        <taxon>Arthropoda</taxon>
        <taxon>Chelicerata</taxon>
        <taxon>Arachnida</taxon>
        <taxon>Araneae</taxon>
        <taxon>Araneomorphae</taxon>
        <taxon>Entelegynae</taxon>
        <taxon>Araneoidea</taxon>
        <taxon>Nephilidae</taxon>
        <taxon>Trichonephila</taxon>
    </lineage>
</organism>
<evidence type="ECO:0000313" key="1">
    <source>
        <dbReference type="EMBL" id="GFQ80703.1"/>
    </source>
</evidence>
<keyword evidence="2" id="KW-1185">Reference proteome</keyword>
<reference evidence="1" key="1">
    <citation type="submission" date="2020-07" db="EMBL/GenBank/DDBJ databases">
        <title>Multicomponent nature underlies the extraordinary mechanical properties of spider dragline silk.</title>
        <authorList>
            <person name="Kono N."/>
            <person name="Nakamura H."/>
            <person name="Mori M."/>
            <person name="Yoshida Y."/>
            <person name="Ohtoshi R."/>
            <person name="Malay A.D."/>
            <person name="Moran D.A.P."/>
            <person name="Tomita M."/>
            <person name="Numata K."/>
            <person name="Arakawa K."/>
        </authorList>
    </citation>
    <scope>NUCLEOTIDE SEQUENCE</scope>
</reference>
<dbReference type="EMBL" id="BMAO01002435">
    <property type="protein sequence ID" value="GFQ80703.1"/>
    <property type="molecule type" value="Genomic_DNA"/>
</dbReference>
<accession>A0A8X6KSE1</accession>
<evidence type="ECO:0000313" key="2">
    <source>
        <dbReference type="Proteomes" id="UP000887116"/>
    </source>
</evidence>